<feature type="compositionally biased region" description="Low complexity" evidence="1">
    <location>
        <begin position="25"/>
        <end position="38"/>
    </location>
</feature>
<comment type="caution">
    <text evidence="2">The sequence shown here is derived from an EMBL/GenBank/DDBJ whole genome shotgun (WGS) entry which is preliminary data.</text>
</comment>
<evidence type="ECO:0000313" key="3">
    <source>
        <dbReference type="Proteomes" id="UP000479710"/>
    </source>
</evidence>
<dbReference type="AlphaFoldDB" id="A0A6G1DVE8"/>
<evidence type="ECO:0000256" key="1">
    <source>
        <dbReference type="SAM" id="MobiDB-lite"/>
    </source>
</evidence>
<gene>
    <name evidence="2" type="ORF">E2562_007497</name>
</gene>
<accession>A0A6G1DVE8</accession>
<feature type="region of interest" description="Disordered" evidence="1">
    <location>
        <begin position="1"/>
        <end position="38"/>
    </location>
</feature>
<dbReference type="EMBL" id="SPHZ02000005">
    <property type="protein sequence ID" value="KAF0916396.1"/>
    <property type="molecule type" value="Genomic_DNA"/>
</dbReference>
<keyword evidence="3" id="KW-1185">Reference proteome</keyword>
<organism evidence="2 3">
    <name type="scientific">Oryza meyeriana var. granulata</name>
    <dbReference type="NCBI Taxonomy" id="110450"/>
    <lineage>
        <taxon>Eukaryota</taxon>
        <taxon>Viridiplantae</taxon>
        <taxon>Streptophyta</taxon>
        <taxon>Embryophyta</taxon>
        <taxon>Tracheophyta</taxon>
        <taxon>Spermatophyta</taxon>
        <taxon>Magnoliopsida</taxon>
        <taxon>Liliopsida</taxon>
        <taxon>Poales</taxon>
        <taxon>Poaceae</taxon>
        <taxon>BOP clade</taxon>
        <taxon>Oryzoideae</taxon>
        <taxon>Oryzeae</taxon>
        <taxon>Oryzinae</taxon>
        <taxon>Oryza</taxon>
        <taxon>Oryza meyeriana</taxon>
    </lineage>
</organism>
<sequence>MRRPEQSKPAFPAAQADAWVPRGSPPVTRAASASARAVSGVAVLDPPARRLGWRGEERNPSVRKRFPESANFGAATRVRDEAIAT</sequence>
<protein>
    <submittedName>
        <fullName evidence="2">Uncharacterized protein</fullName>
    </submittedName>
</protein>
<name>A0A6G1DVE8_9ORYZ</name>
<dbReference type="Proteomes" id="UP000479710">
    <property type="component" value="Unassembled WGS sequence"/>
</dbReference>
<proteinExistence type="predicted"/>
<evidence type="ECO:0000313" key="2">
    <source>
        <dbReference type="EMBL" id="KAF0916396.1"/>
    </source>
</evidence>
<reference evidence="2 3" key="1">
    <citation type="submission" date="2019-11" db="EMBL/GenBank/DDBJ databases">
        <title>Whole genome sequence of Oryza granulata.</title>
        <authorList>
            <person name="Li W."/>
        </authorList>
    </citation>
    <scope>NUCLEOTIDE SEQUENCE [LARGE SCALE GENOMIC DNA]</scope>
    <source>
        <strain evidence="3">cv. Menghai</strain>
        <tissue evidence="2">Leaf</tissue>
    </source>
</reference>